<dbReference type="PROSITE" id="PS50850">
    <property type="entry name" value="MFS"/>
    <property type="match status" value="1"/>
</dbReference>
<feature type="transmembrane region" description="Helical" evidence="7">
    <location>
        <begin position="12"/>
        <end position="32"/>
    </location>
</feature>
<dbReference type="SUPFAM" id="SSF103473">
    <property type="entry name" value="MFS general substrate transporter"/>
    <property type="match status" value="1"/>
</dbReference>
<evidence type="ECO:0000313" key="9">
    <source>
        <dbReference type="EMBL" id="RKP07545.1"/>
    </source>
</evidence>
<dbReference type="InterPro" id="IPR020846">
    <property type="entry name" value="MFS_dom"/>
</dbReference>
<feature type="transmembrane region" description="Helical" evidence="7">
    <location>
        <begin position="177"/>
        <end position="201"/>
    </location>
</feature>
<evidence type="ECO:0000256" key="6">
    <source>
        <dbReference type="SAM" id="MobiDB-lite"/>
    </source>
</evidence>
<keyword evidence="5 7" id="KW-0472">Membrane</keyword>
<evidence type="ECO:0000313" key="10">
    <source>
        <dbReference type="Proteomes" id="UP000271241"/>
    </source>
</evidence>
<accession>A0A4P9XNM4</accession>
<feature type="transmembrane region" description="Helical" evidence="7">
    <location>
        <begin position="337"/>
        <end position="356"/>
    </location>
</feature>
<dbReference type="Pfam" id="PF07690">
    <property type="entry name" value="MFS_1"/>
    <property type="match status" value="1"/>
</dbReference>
<dbReference type="AlphaFoldDB" id="A0A4P9XNM4"/>
<dbReference type="PANTHER" id="PTHR23504:SF15">
    <property type="entry name" value="MAJOR FACILITATOR SUPERFAMILY (MFS) PROFILE DOMAIN-CONTAINING PROTEIN"/>
    <property type="match status" value="1"/>
</dbReference>
<feature type="transmembrane region" description="Helical" evidence="7">
    <location>
        <begin position="368"/>
        <end position="396"/>
    </location>
</feature>
<evidence type="ECO:0000256" key="3">
    <source>
        <dbReference type="ARBA" id="ARBA00022692"/>
    </source>
</evidence>
<evidence type="ECO:0000256" key="1">
    <source>
        <dbReference type="ARBA" id="ARBA00004141"/>
    </source>
</evidence>
<dbReference type="Proteomes" id="UP000271241">
    <property type="component" value="Unassembled WGS sequence"/>
</dbReference>
<keyword evidence="2" id="KW-0813">Transport</keyword>
<feature type="domain" description="Major facilitator superfamily (MFS) profile" evidence="8">
    <location>
        <begin position="7"/>
        <end position="437"/>
    </location>
</feature>
<dbReference type="GO" id="GO:0016020">
    <property type="term" value="C:membrane"/>
    <property type="evidence" value="ECO:0007669"/>
    <property type="project" value="UniProtKB-SubCell"/>
</dbReference>
<reference evidence="10" key="1">
    <citation type="journal article" date="2018" name="Nat. Microbiol.">
        <title>Leveraging single-cell genomics to expand the fungal tree of life.</title>
        <authorList>
            <person name="Ahrendt S.R."/>
            <person name="Quandt C.A."/>
            <person name="Ciobanu D."/>
            <person name="Clum A."/>
            <person name="Salamov A."/>
            <person name="Andreopoulos B."/>
            <person name="Cheng J.F."/>
            <person name="Woyke T."/>
            <person name="Pelin A."/>
            <person name="Henrissat B."/>
            <person name="Reynolds N.K."/>
            <person name="Benny G.L."/>
            <person name="Smith M.E."/>
            <person name="James T.Y."/>
            <person name="Grigoriev I.V."/>
        </authorList>
    </citation>
    <scope>NUCLEOTIDE SEQUENCE [LARGE SCALE GENOMIC DNA]</scope>
    <source>
        <strain evidence="10">RSA 1356</strain>
    </source>
</reference>
<feature type="transmembrane region" description="Helical" evidence="7">
    <location>
        <begin position="78"/>
        <end position="95"/>
    </location>
</feature>
<comment type="subcellular location">
    <subcellularLocation>
        <location evidence="1">Membrane</location>
        <topology evidence="1">Multi-pass membrane protein</topology>
    </subcellularLocation>
</comment>
<evidence type="ECO:0000256" key="4">
    <source>
        <dbReference type="ARBA" id="ARBA00022989"/>
    </source>
</evidence>
<dbReference type="InterPro" id="IPR036259">
    <property type="entry name" value="MFS_trans_sf"/>
</dbReference>
<dbReference type="PRINTS" id="PR01035">
    <property type="entry name" value="TCRTETA"/>
</dbReference>
<feature type="transmembrane region" description="Helical" evidence="7">
    <location>
        <begin position="306"/>
        <end position="325"/>
    </location>
</feature>
<dbReference type="Gene3D" id="1.20.1250.20">
    <property type="entry name" value="MFS general substrate transporter like domains"/>
    <property type="match status" value="1"/>
</dbReference>
<dbReference type="PANTHER" id="PTHR23504">
    <property type="entry name" value="MAJOR FACILITATOR SUPERFAMILY DOMAIN-CONTAINING PROTEIN 10"/>
    <property type="match status" value="1"/>
</dbReference>
<evidence type="ECO:0000256" key="5">
    <source>
        <dbReference type="ARBA" id="ARBA00023136"/>
    </source>
</evidence>
<evidence type="ECO:0000259" key="8">
    <source>
        <dbReference type="PROSITE" id="PS50850"/>
    </source>
</evidence>
<evidence type="ECO:0000256" key="2">
    <source>
        <dbReference type="ARBA" id="ARBA00022448"/>
    </source>
</evidence>
<gene>
    <name evidence="9" type="ORF">THASP1DRAFT_7979</name>
</gene>
<feature type="non-terminal residue" evidence="9">
    <location>
        <position position="1"/>
    </location>
</feature>
<dbReference type="OrthoDB" id="419616at2759"/>
<feature type="transmembrane region" description="Helical" evidence="7">
    <location>
        <begin position="258"/>
        <end position="281"/>
    </location>
</feature>
<name>A0A4P9XNM4_9FUNG</name>
<feature type="region of interest" description="Disordered" evidence="6">
    <location>
        <begin position="218"/>
        <end position="237"/>
    </location>
</feature>
<sequence>TPLPRGQLFLICAARFAEPVALTVLFPFMYFVRDFKVTDDPNQTAYYVGILASVFAVSQFISGIPWGWLSDRIGRRPVVLLGLTTTTICTLLFGFSKSYAWAITLRVLAGLGNGNVAVLKSMVAEISDQTNQARAFSFIPMTYVLGSIVGPLIGGLLADPAQHYPDTFGRIALFRQFPYLLPCLVCSGITFCSLLLSLLCLEETLVCAQPERTFSRTTSDNERRPLLQSSASAVRVQDDEDDAIRESSAAAHSPAPRYFLIPNACWPSVLFYALLSFQSIICDELTPLWTATPVARGGLDFDSKRIGTLLSICALVTLAVQLTLFAPLQFRLGSLRLFQLSMLLAVPVYVLLPYSNLLAQPGDGHTVAWLWAAVLAGVGARLGLGVLSFTSVNLIVLDTARQSGALGVTNAVAQCMTYLMRSIGPTIGGALWSWSLA</sequence>
<keyword evidence="10" id="KW-1185">Reference proteome</keyword>
<dbReference type="InterPro" id="IPR001958">
    <property type="entry name" value="Tet-R_TetA/multi-R_MdtG-like"/>
</dbReference>
<proteinExistence type="predicted"/>
<feature type="non-terminal residue" evidence="9">
    <location>
        <position position="437"/>
    </location>
</feature>
<dbReference type="InterPro" id="IPR011701">
    <property type="entry name" value="MFS"/>
</dbReference>
<dbReference type="EMBL" id="KZ992703">
    <property type="protein sequence ID" value="RKP07545.1"/>
    <property type="molecule type" value="Genomic_DNA"/>
</dbReference>
<protein>
    <submittedName>
        <fullName evidence="9">Major facilitator superfamily domain-containing protein</fullName>
    </submittedName>
</protein>
<organism evidence="9 10">
    <name type="scientific">Thamnocephalis sphaerospora</name>
    <dbReference type="NCBI Taxonomy" id="78915"/>
    <lineage>
        <taxon>Eukaryota</taxon>
        <taxon>Fungi</taxon>
        <taxon>Fungi incertae sedis</taxon>
        <taxon>Zoopagomycota</taxon>
        <taxon>Zoopagomycotina</taxon>
        <taxon>Zoopagomycetes</taxon>
        <taxon>Zoopagales</taxon>
        <taxon>Sigmoideomycetaceae</taxon>
        <taxon>Thamnocephalis</taxon>
    </lineage>
</organism>
<keyword evidence="4 7" id="KW-1133">Transmembrane helix</keyword>
<keyword evidence="3 7" id="KW-0812">Transmembrane</keyword>
<feature type="transmembrane region" description="Helical" evidence="7">
    <location>
        <begin position="44"/>
        <end position="66"/>
    </location>
</feature>
<feature type="transmembrane region" description="Helical" evidence="7">
    <location>
        <begin position="135"/>
        <end position="157"/>
    </location>
</feature>
<evidence type="ECO:0000256" key="7">
    <source>
        <dbReference type="SAM" id="Phobius"/>
    </source>
</evidence>
<dbReference type="GO" id="GO:0022857">
    <property type="term" value="F:transmembrane transporter activity"/>
    <property type="evidence" value="ECO:0007669"/>
    <property type="project" value="InterPro"/>
</dbReference>